<sequence length="212" mass="23598">MRISSLLSCLSTAVAANIIYPTAQCDTIEYGRSRQCQASDMPIYNSTAVWHLDTPKLADQLTNASAGHFSTPYTAVYVHTEWCPYSIRSFPVIKDLSRVFPHIPVVAIDVMEENARRWVTVVGVPAILIYDGIELKAKYSGTRSLQSLTKFVQKKVHHTPQNITETPTIPPPMYTHKPSLEGVDQGVGWALFVIVAILVLRWVGDTPETTIE</sequence>
<keyword evidence="1" id="KW-0732">Signal</keyword>
<dbReference type="PROSITE" id="PS51352">
    <property type="entry name" value="THIOREDOXIN_2"/>
    <property type="match status" value="1"/>
</dbReference>
<keyword evidence="4" id="KW-1185">Reference proteome</keyword>
<evidence type="ECO:0000256" key="1">
    <source>
        <dbReference type="SAM" id="SignalP"/>
    </source>
</evidence>
<evidence type="ECO:0000259" key="2">
    <source>
        <dbReference type="PROSITE" id="PS51352"/>
    </source>
</evidence>
<dbReference type="InterPro" id="IPR013766">
    <property type="entry name" value="Thioredoxin_domain"/>
</dbReference>
<dbReference type="Pfam" id="PF00085">
    <property type="entry name" value="Thioredoxin"/>
    <property type="match status" value="1"/>
</dbReference>
<name>A0A0L0FXQ0_9EUKA</name>
<dbReference type="PANTHER" id="PTHR14684">
    <property type="entry name" value="THIOREDOXIN DOMAIN-CONTAINING PROTEIN 15"/>
    <property type="match status" value="1"/>
</dbReference>
<organism evidence="3 4">
    <name type="scientific">Sphaeroforma arctica JP610</name>
    <dbReference type="NCBI Taxonomy" id="667725"/>
    <lineage>
        <taxon>Eukaryota</taxon>
        <taxon>Ichthyosporea</taxon>
        <taxon>Ichthyophonida</taxon>
        <taxon>Sphaeroforma</taxon>
    </lineage>
</organism>
<dbReference type="PANTHER" id="PTHR14684:SF2">
    <property type="entry name" value="THIOREDOXIN DOMAIN-CONTAINING PROTEIN 15"/>
    <property type="match status" value="1"/>
</dbReference>
<accession>A0A0L0FXQ0</accession>
<dbReference type="Proteomes" id="UP000054560">
    <property type="component" value="Unassembled WGS sequence"/>
</dbReference>
<dbReference type="GO" id="GO:0060271">
    <property type="term" value="P:cilium assembly"/>
    <property type="evidence" value="ECO:0007669"/>
    <property type="project" value="TreeGrafter"/>
</dbReference>
<dbReference type="GeneID" id="25906582"/>
<protein>
    <recommendedName>
        <fullName evidence="2">Thioredoxin domain-containing protein</fullName>
    </recommendedName>
</protein>
<dbReference type="OrthoDB" id="1899781at2759"/>
<gene>
    <name evidence="3" type="ORF">SARC_06078</name>
</gene>
<dbReference type="Gene3D" id="3.40.30.10">
    <property type="entry name" value="Glutaredoxin"/>
    <property type="match status" value="1"/>
</dbReference>
<dbReference type="InterPro" id="IPR042418">
    <property type="entry name" value="TXNDC15"/>
</dbReference>
<feature type="domain" description="Thioredoxin" evidence="2">
    <location>
        <begin position="35"/>
        <end position="157"/>
    </location>
</feature>
<evidence type="ECO:0000313" key="3">
    <source>
        <dbReference type="EMBL" id="KNC81600.1"/>
    </source>
</evidence>
<evidence type="ECO:0000313" key="4">
    <source>
        <dbReference type="Proteomes" id="UP000054560"/>
    </source>
</evidence>
<dbReference type="InterPro" id="IPR036249">
    <property type="entry name" value="Thioredoxin-like_sf"/>
</dbReference>
<dbReference type="RefSeq" id="XP_014155502.1">
    <property type="nucleotide sequence ID" value="XM_014300027.1"/>
</dbReference>
<feature type="signal peptide" evidence="1">
    <location>
        <begin position="1"/>
        <end position="16"/>
    </location>
</feature>
<reference evidence="3 4" key="1">
    <citation type="submission" date="2011-02" db="EMBL/GenBank/DDBJ databases">
        <title>The Genome Sequence of Sphaeroforma arctica JP610.</title>
        <authorList>
            <consortium name="The Broad Institute Genome Sequencing Platform"/>
            <person name="Russ C."/>
            <person name="Cuomo C."/>
            <person name="Young S.K."/>
            <person name="Zeng Q."/>
            <person name="Gargeya S."/>
            <person name="Alvarado L."/>
            <person name="Berlin A."/>
            <person name="Chapman S.B."/>
            <person name="Chen Z."/>
            <person name="Freedman E."/>
            <person name="Gellesch M."/>
            <person name="Goldberg J."/>
            <person name="Griggs A."/>
            <person name="Gujja S."/>
            <person name="Heilman E."/>
            <person name="Heiman D."/>
            <person name="Howarth C."/>
            <person name="Mehta T."/>
            <person name="Neiman D."/>
            <person name="Pearson M."/>
            <person name="Roberts A."/>
            <person name="Saif S."/>
            <person name="Shea T."/>
            <person name="Shenoy N."/>
            <person name="Sisk P."/>
            <person name="Stolte C."/>
            <person name="Sykes S."/>
            <person name="White J."/>
            <person name="Yandava C."/>
            <person name="Burger G."/>
            <person name="Gray M.W."/>
            <person name="Holland P.W.H."/>
            <person name="King N."/>
            <person name="Lang F.B.F."/>
            <person name="Roger A.J."/>
            <person name="Ruiz-Trillo I."/>
            <person name="Haas B."/>
            <person name="Nusbaum C."/>
            <person name="Birren B."/>
        </authorList>
    </citation>
    <scope>NUCLEOTIDE SEQUENCE [LARGE SCALE GENOMIC DNA]</scope>
    <source>
        <strain evidence="3 4">JP610</strain>
    </source>
</reference>
<dbReference type="GO" id="GO:0005929">
    <property type="term" value="C:cilium"/>
    <property type="evidence" value="ECO:0007669"/>
    <property type="project" value="TreeGrafter"/>
</dbReference>
<proteinExistence type="predicted"/>
<feature type="chain" id="PRO_5005538881" description="Thioredoxin domain-containing protein" evidence="1">
    <location>
        <begin position="17"/>
        <end position="212"/>
    </location>
</feature>
<dbReference type="SUPFAM" id="SSF52833">
    <property type="entry name" value="Thioredoxin-like"/>
    <property type="match status" value="1"/>
</dbReference>
<dbReference type="AlphaFoldDB" id="A0A0L0FXQ0"/>
<dbReference type="EMBL" id="KQ242016">
    <property type="protein sequence ID" value="KNC81600.1"/>
    <property type="molecule type" value="Genomic_DNA"/>
</dbReference>